<comment type="caution">
    <text evidence="11">The sequence shown here is derived from an EMBL/GenBank/DDBJ whole genome shotgun (WGS) entry which is preliminary data.</text>
</comment>
<protein>
    <submittedName>
        <fullName evidence="11">Uncharacterized protein</fullName>
    </submittedName>
</protein>
<evidence type="ECO:0000256" key="2">
    <source>
        <dbReference type="ARBA" id="ARBA00004629"/>
    </source>
</evidence>
<dbReference type="GO" id="GO:0000444">
    <property type="term" value="C:MIS12/MIND type complex"/>
    <property type="evidence" value="ECO:0007669"/>
    <property type="project" value="InterPro"/>
</dbReference>
<keyword evidence="6" id="KW-0995">Kinetochore</keyword>
<dbReference type="EMBL" id="JAIXMP010000010">
    <property type="protein sequence ID" value="KAI9266519.1"/>
    <property type="molecule type" value="Genomic_DNA"/>
</dbReference>
<dbReference type="GO" id="GO:0007059">
    <property type="term" value="P:chromosome segregation"/>
    <property type="evidence" value="ECO:0007669"/>
    <property type="project" value="TreeGrafter"/>
</dbReference>
<evidence type="ECO:0000313" key="12">
    <source>
        <dbReference type="Proteomes" id="UP001209540"/>
    </source>
</evidence>
<keyword evidence="8" id="KW-0131">Cell cycle</keyword>
<keyword evidence="9" id="KW-0137">Centromere</keyword>
<evidence type="ECO:0000256" key="9">
    <source>
        <dbReference type="ARBA" id="ARBA00023328"/>
    </source>
</evidence>
<organism evidence="11 12">
    <name type="scientific">Phascolomyces articulosus</name>
    <dbReference type="NCBI Taxonomy" id="60185"/>
    <lineage>
        <taxon>Eukaryota</taxon>
        <taxon>Fungi</taxon>
        <taxon>Fungi incertae sedis</taxon>
        <taxon>Mucoromycota</taxon>
        <taxon>Mucoromycotina</taxon>
        <taxon>Mucoromycetes</taxon>
        <taxon>Mucorales</taxon>
        <taxon>Lichtheimiaceae</taxon>
        <taxon>Phascolomyces</taxon>
    </lineage>
</organism>
<keyword evidence="10" id="KW-0175">Coiled coil</keyword>
<evidence type="ECO:0000256" key="10">
    <source>
        <dbReference type="SAM" id="Coils"/>
    </source>
</evidence>
<evidence type="ECO:0000256" key="5">
    <source>
        <dbReference type="ARBA" id="ARBA00022776"/>
    </source>
</evidence>
<gene>
    <name evidence="11" type="ORF">BDA99DRAFT_505905</name>
</gene>
<sequence length="187" mass="21881">MDETQELGKRAQKLDVLNARFTKSVLDSFSWEEYEKCCGPFADRYKHQLEASYIQILGFLKENLWKEFDKIKEEANLVERLNKLEDIIRQAKEDPSNAPLNTVPQPDQTFRSLRVKLKFEALAKLREEETKLRAENEELMKEIANKSENFEKKKANVDIALREYQEAANVTESIPMEALEQVIDQIL</sequence>
<reference evidence="11" key="1">
    <citation type="journal article" date="2022" name="IScience">
        <title>Evolution of zygomycete secretomes and the origins of terrestrial fungal ecologies.</title>
        <authorList>
            <person name="Chang Y."/>
            <person name="Wang Y."/>
            <person name="Mondo S."/>
            <person name="Ahrendt S."/>
            <person name="Andreopoulos W."/>
            <person name="Barry K."/>
            <person name="Beard J."/>
            <person name="Benny G.L."/>
            <person name="Blankenship S."/>
            <person name="Bonito G."/>
            <person name="Cuomo C."/>
            <person name="Desiro A."/>
            <person name="Gervers K.A."/>
            <person name="Hundley H."/>
            <person name="Kuo A."/>
            <person name="LaButti K."/>
            <person name="Lang B.F."/>
            <person name="Lipzen A."/>
            <person name="O'Donnell K."/>
            <person name="Pangilinan J."/>
            <person name="Reynolds N."/>
            <person name="Sandor L."/>
            <person name="Smith M.E."/>
            <person name="Tsang A."/>
            <person name="Grigoriev I.V."/>
            <person name="Stajich J.E."/>
            <person name="Spatafora J.W."/>
        </authorList>
    </citation>
    <scope>NUCLEOTIDE SEQUENCE</scope>
    <source>
        <strain evidence="11">RSA 2281</strain>
    </source>
</reference>
<keyword evidence="7" id="KW-0539">Nucleus</keyword>
<evidence type="ECO:0000256" key="4">
    <source>
        <dbReference type="ARBA" id="ARBA00022618"/>
    </source>
</evidence>
<keyword evidence="3" id="KW-0158">Chromosome</keyword>
<dbReference type="GO" id="GO:0005634">
    <property type="term" value="C:nucleus"/>
    <property type="evidence" value="ECO:0007669"/>
    <property type="project" value="UniProtKB-SubCell"/>
</dbReference>
<keyword evidence="5" id="KW-0498">Mitosis</keyword>
<dbReference type="Proteomes" id="UP001209540">
    <property type="component" value="Unassembled WGS sequence"/>
</dbReference>
<proteinExistence type="predicted"/>
<evidence type="ECO:0000313" key="11">
    <source>
        <dbReference type="EMBL" id="KAI9266519.1"/>
    </source>
</evidence>
<dbReference type="PANTHER" id="PTHR15459:SF3">
    <property type="entry name" value="POLYAMINE-MODULATED FACTOR 1"/>
    <property type="match status" value="1"/>
</dbReference>
<feature type="coiled-coil region" evidence="10">
    <location>
        <begin position="118"/>
        <end position="167"/>
    </location>
</feature>
<name>A0AAD5K2R7_9FUNG</name>
<dbReference type="AlphaFoldDB" id="A0AAD5K2R7"/>
<keyword evidence="12" id="KW-1185">Reference proteome</keyword>
<keyword evidence="4" id="KW-0132">Cell division</keyword>
<dbReference type="GO" id="GO:0051301">
    <property type="term" value="P:cell division"/>
    <property type="evidence" value="ECO:0007669"/>
    <property type="project" value="UniProtKB-KW"/>
</dbReference>
<evidence type="ECO:0000256" key="7">
    <source>
        <dbReference type="ARBA" id="ARBA00023242"/>
    </source>
</evidence>
<evidence type="ECO:0000256" key="6">
    <source>
        <dbReference type="ARBA" id="ARBA00022838"/>
    </source>
</evidence>
<evidence type="ECO:0000256" key="1">
    <source>
        <dbReference type="ARBA" id="ARBA00004123"/>
    </source>
</evidence>
<comment type="subcellular location">
    <subcellularLocation>
        <location evidence="2">Chromosome</location>
        <location evidence="2">Centromere</location>
        <location evidence="2">Kinetochore</location>
    </subcellularLocation>
    <subcellularLocation>
        <location evidence="1">Nucleus</location>
    </subcellularLocation>
</comment>
<evidence type="ECO:0000256" key="8">
    <source>
        <dbReference type="ARBA" id="ARBA00023306"/>
    </source>
</evidence>
<evidence type="ECO:0000256" key="3">
    <source>
        <dbReference type="ARBA" id="ARBA00022454"/>
    </source>
</evidence>
<dbReference type="Pfam" id="PF03980">
    <property type="entry name" value="Nnf1"/>
    <property type="match status" value="1"/>
</dbReference>
<reference evidence="11" key="2">
    <citation type="submission" date="2023-02" db="EMBL/GenBank/DDBJ databases">
        <authorList>
            <consortium name="DOE Joint Genome Institute"/>
            <person name="Mondo S.J."/>
            <person name="Chang Y."/>
            <person name="Wang Y."/>
            <person name="Ahrendt S."/>
            <person name="Andreopoulos W."/>
            <person name="Barry K."/>
            <person name="Beard J."/>
            <person name="Benny G.L."/>
            <person name="Blankenship S."/>
            <person name="Bonito G."/>
            <person name="Cuomo C."/>
            <person name="Desiro A."/>
            <person name="Gervers K.A."/>
            <person name="Hundley H."/>
            <person name="Kuo A."/>
            <person name="LaButti K."/>
            <person name="Lang B.F."/>
            <person name="Lipzen A."/>
            <person name="O'Donnell K."/>
            <person name="Pangilinan J."/>
            <person name="Reynolds N."/>
            <person name="Sandor L."/>
            <person name="Smith M.W."/>
            <person name="Tsang A."/>
            <person name="Grigoriev I.V."/>
            <person name="Stajich J.E."/>
            <person name="Spatafora J.W."/>
        </authorList>
    </citation>
    <scope>NUCLEOTIDE SEQUENCE</scope>
    <source>
        <strain evidence="11">RSA 2281</strain>
    </source>
</reference>
<accession>A0AAD5K2R7</accession>
<dbReference type="InterPro" id="IPR007128">
    <property type="entry name" value="PMF1/Nnf1"/>
</dbReference>
<dbReference type="PANTHER" id="PTHR15459">
    <property type="entry name" value="POLYAMINE-MODULATED FACTOR 1"/>
    <property type="match status" value="1"/>
</dbReference>